<accession>A0AA92U3I8</accession>
<dbReference type="Pfam" id="PF08797">
    <property type="entry name" value="HIRAN"/>
    <property type="match status" value="1"/>
</dbReference>
<evidence type="ECO:0000256" key="2">
    <source>
        <dbReference type="ARBA" id="ARBA00022801"/>
    </source>
</evidence>
<evidence type="ECO:0000256" key="1">
    <source>
        <dbReference type="ARBA" id="ARBA00022723"/>
    </source>
</evidence>
<dbReference type="GO" id="GO:0016818">
    <property type="term" value="F:hydrolase activity, acting on acid anhydrides, in phosphorus-containing anhydrides"/>
    <property type="evidence" value="ECO:0007669"/>
    <property type="project" value="InterPro"/>
</dbReference>
<proteinExistence type="predicted"/>
<dbReference type="AlphaFoldDB" id="A0AA92U3I8"/>
<gene>
    <name evidence="4" type="ORF">DWV60_07095</name>
</gene>
<keyword evidence="2" id="KW-0378">Hydrolase</keyword>
<reference evidence="4 5" key="1">
    <citation type="submission" date="2018-08" db="EMBL/GenBank/DDBJ databases">
        <title>A genome reference for cultivated species of the human gut microbiota.</title>
        <authorList>
            <person name="Zou Y."/>
            <person name="Xue W."/>
            <person name="Luo G."/>
        </authorList>
    </citation>
    <scope>NUCLEOTIDE SEQUENCE [LARGE SCALE GENOMIC DNA]</scope>
    <source>
        <strain evidence="4 5">AF11-14</strain>
    </source>
</reference>
<dbReference type="GO" id="GO:0003676">
    <property type="term" value="F:nucleic acid binding"/>
    <property type="evidence" value="ECO:0007669"/>
    <property type="project" value="InterPro"/>
</dbReference>
<dbReference type="InterPro" id="IPR014905">
    <property type="entry name" value="HIRAN"/>
</dbReference>
<keyword evidence="1" id="KW-0479">Metal-binding</keyword>
<evidence type="ECO:0000313" key="4">
    <source>
        <dbReference type="EMBL" id="RGW68306.1"/>
    </source>
</evidence>
<protein>
    <recommendedName>
        <fullName evidence="3">HIRAN domain-containing protein</fullName>
    </recommendedName>
</protein>
<feature type="domain" description="HIRAN" evidence="3">
    <location>
        <begin position="133"/>
        <end position="245"/>
    </location>
</feature>
<evidence type="ECO:0000313" key="5">
    <source>
        <dbReference type="Proteomes" id="UP000286077"/>
    </source>
</evidence>
<dbReference type="RefSeq" id="WP_118139856.1">
    <property type="nucleotide sequence ID" value="NZ_QSAQ01000015.1"/>
</dbReference>
<dbReference type="SMART" id="SM00910">
    <property type="entry name" value="HIRAN"/>
    <property type="match status" value="1"/>
</dbReference>
<dbReference type="GO" id="GO:0008270">
    <property type="term" value="F:zinc ion binding"/>
    <property type="evidence" value="ECO:0007669"/>
    <property type="project" value="InterPro"/>
</dbReference>
<dbReference type="Gene3D" id="3.30.70.2330">
    <property type="match status" value="1"/>
</dbReference>
<dbReference type="Proteomes" id="UP000286077">
    <property type="component" value="Unassembled WGS sequence"/>
</dbReference>
<evidence type="ECO:0000259" key="3">
    <source>
        <dbReference type="SMART" id="SM00910"/>
    </source>
</evidence>
<sequence length="403" mass="46219">MRKGKEKCEILKAIRTYVADKYGVEYTPSECNHKGECQGTCPKCDGELADLQEKLEAKGITDISEDAKLSEMVRNYLSKTKVEDYSLLVPDDDSERTQGMPMPLQGDLAIEDGLVPDDPIEGNMDFFPIEKRKLFLECNIAGAAFYNIDDIWDELQDGSKLVLVREKYNVHDENAVAVALAGDGDEGSEYEDAGPTLGYIPRKVNKSLAALLDMGWQDVFETEISGLRKDAPYSDRIHISIFIKNKDVEEEPEKDDFRLRMMVVTEEDKWKHMADELWQKGYTYFRWGGFPPWERDLPNKGDKVVFLYYDGEQYFMYLMKTIAIGEQTMPFLEDIEDLHRVDDCTGYVLTNVVGPVIMEDCELYLPKELLKGKYQPDERISQSLTNKLMDIFVSHQYSSLNDL</sequence>
<comment type="caution">
    <text evidence="4">The sequence shown here is derived from an EMBL/GenBank/DDBJ whole genome shotgun (WGS) entry which is preliminary data.</text>
</comment>
<dbReference type="EMBL" id="QSAQ01000015">
    <property type="protein sequence ID" value="RGW68306.1"/>
    <property type="molecule type" value="Genomic_DNA"/>
</dbReference>
<organism evidence="4 5">
    <name type="scientific">Segatella copri</name>
    <dbReference type="NCBI Taxonomy" id="165179"/>
    <lineage>
        <taxon>Bacteria</taxon>
        <taxon>Pseudomonadati</taxon>
        <taxon>Bacteroidota</taxon>
        <taxon>Bacteroidia</taxon>
        <taxon>Bacteroidales</taxon>
        <taxon>Prevotellaceae</taxon>
        <taxon>Segatella</taxon>
    </lineage>
</organism>
<name>A0AA92U3I8_9BACT</name>